<dbReference type="OrthoDB" id="1903517at2"/>
<gene>
    <name evidence="1" type="ORF">CLORY_29430</name>
</gene>
<organism evidence="1 2">
    <name type="scientific">Clostridium oryzae</name>
    <dbReference type="NCBI Taxonomy" id="1450648"/>
    <lineage>
        <taxon>Bacteria</taxon>
        <taxon>Bacillati</taxon>
        <taxon>Bacillota</taxon>
        <taxon>Clostridia</taxon>
        <taxon>Eubacteriales</taxon>
        <taxon>Clostridiaceae</taxon>
        <taxon>Clostridium</taxon>
    </lineage>
</organism>
<dbReference type="RefSeq" id="WP_079425772.1">
    <property type="nucleotide sequence ID" value="NZ_MZGV01000034.1"/>
</dbReference>
<sequence length="186" mass="20473">MDSPYNYNNFKNHLECDKHNDFEAHNLCPLPGKALLEANVSNFELSNIEFEANGTTLTLDKFIAAVNIDTTCLSKAKLLIHFGGILDLTSPDNFLVSNLIFTLFRVCDRNKVPQPLTTFSHIFVNTSGYQNSSSLNFEYTSCDNLSCCGANCTYILKLTSITAQIAGTENISINGVLSALAVEKQC</sequence>
<proteinExistence type="predicted"/>
<reference evidence="1 2" key="1">
    <citation type="submission" date="2017-03" db="EMBL/GenBank/DDBJ databases">
        <title>Genome sequence of Clostridium oryzae DSM 28571.</title>
        <authorList>
            <person name="Poehlein A."/>
            <person name="Daniel R."/>
        </authorList>
    </citation>
    <scope>NUCLEOTIDE SEQUENCE [LARGE SCALE GENOMIC DNA]</scope>
    <source>
        <strain evidence="1 2">DSM 28571</strain>
    </source>
</reference>
<dbReference type="STRING" id="1450648.CLORY_29430"/>
<comment type="caution">
    <text evidence="1">The sequence shown here is derived from an EMBL/GenBank/DDBJ whole genome shotgun (WGS) entry which is preliminary data.</text>
</comment>
<evidence type="ECO:0008006" key="3">
    <source>
        <dbReference type="Google" id="ProtNLM"/>
    </source>
</evidence>
<dbReference type="InterPro" id="IPR027972">
    <property type="entry name" value="DUF4489"/>
</dbReference>
<dbReference type="Pfam" id="PF14879">
    <property type="entry name" value="DUF4489"/>
    <property type="match status" value="1"/>
</dbReference>
<dbReference type="AlphaFoldDB" id="A0A1V4IJN3"/>
<dbReference type="Proteomes" id="UP000190080">
    <property type="component" value="Unassembled WGS sequence"/>
</dbReference>
<protein>
    <recommendedName>
        <fullName evidence="3">DUF4489 domain-containing protein</fullName>
    </recommendedName>
</protein>
<dbReference type="EMBL" id="MZGV01000034">
    <property type="protein sequence ID" value="OPJ60222.1"/>
    <property type="molecule type" value="Genomic_DNA"/>
</dbReference>
<keyword evidence="2" id="KW-1185">Reference proteome</keyword>
<evidence type="ECO:0000313" key="2">
    <source>
        <dbReference type="Proteomes" id="UP000190080"/>
    </source>
</evidence>
<accession>A0A1V4IJN3</accession>
<evidence type="ECO:0000313" key="1">
    <source>
        <dbReference type="EMBL" id="OPJ60222.1"/>
    </source>
</evidence>
<name>A0A1V4IJN3_9CLOT</name>